<dbReference type="EMBL" id="CP033923">
    <property type="protein sequence ID" value="AZA91300.1"/>
    <property type="molecule type" value="Genomic_DNA"/>
</dbReference>
<sequence>MKKEFQIKEPCSAARENMQEIPGGSFCDLCAKKVYDLENTTDDEIKEFLESNTSVCGRIQPHRLYIPEEKSEVLYPFFQLPFRKIAGGIFLSILFTSNLNAQKQKRDTLEAREIQGMIMVAHRPNDEGFEYPESVITRNLNIKPSGNTGNLIEYQFITILTPFKRFRSSSFSKNQINIPAENVRMSNIFIFEGTDSQNGVLNDNKSFLLVNKRNIKEDGSLNLNLDQAKKFSFNPKNKDFIYFLDGEEITKKEFEQYQQENKIDSYFLPEIYAEELLGDDYYFENGAIVSYRK</sequence>
<evidence type="ECO:0000313" key="1">
    <source>
        <dbReference type="EMBL" id="AZA91300.1"/>
    </source>
</evidence>
<dbReference type="AlphaFoldDB" id="A0AAD0YLL8"/>
<protein>
    <submittedName>
        <fullName evidence="1">Uncharacterized protein</fullName>
    </submittedName>
</protein>
<dbReference type="Proteomes" id="UP000278288">
    <property type="component" value="Chromosome"/>
</dbReference>
<evidence type="ECO:0000313" key="2">
    <source>
        <dbReference type="Proteomes" id="UP000278288"/>
    </source>
</evidence>
<accession>A0AAD0YLL8</accession>
<proteinExistence type="predicted"/>
<gene>
    <name evidence="1" type="ORF">EG343_11965</name>
</gene>
<keyword evidence="2" id="KW-1185">Reference proteome</keyword>
<dbReference type="KEGG" id="cnk:EG343_11965"/>
<organism evidence="1 2">
    <name type="scientific">Chryseobacterium nakagawai</name>
    <dbReference type="NCBI Taxonomy" id="1241982"/>
    <lineage>
        <taxon>Bacteria</taxon>
        <taxon>Pseudomonadati</taxon>
        <taxon>Bacteroidota</taxon>
        <taxon>Flavobacteriia</taxon>
        <taxon>Flavobacteriales</taxon>
        <taxon>Weeksellaceae</taxon>
        <taxon>Chryseobacterium group</taxon>
        <taxon>Chryseobacterium</taxon>
    </lineage>
</organism>
<reference evidence="1 2" key="1">
    <citation type="submission" date="2018-11" db="EMBL/GenBank/DDBJ databases">
        <title>Proposal to divide the Flavobacteriaceae and reorganize its genera based on Amino Acid Identity values calculated from whole genome sequences.</title>
        <authorList>
            <person name="Nicholson A.C."/>
            <person name="Gulvik C.A."/>
            <person name="Whitney A.M."/>
            <person name="Humrighouse B.W."/>
            <person name="Bell M."/>
            <person name="Holmes B."/>
            <person name="Steigerwalt A.G."/>
            <person name="Villarma A."/>
            <person name="Sheth M."/>
            <person name="Batra D."/>
            <person name="Pryor J."/>
            <person name="Bernardet J.-F."/>
            <person name="Hugo C."/>
            <person name="Kampfer P."/>
            <person name="Newman J."/>
            <person name="McQuiston J.R."/>
        </authorList>
    </citation>
    <scope>NUCLEOTIDE SEQUENCE [LARGE SCALE GENOMIC DNA]</scope>
    <source>
        <strain evidence="1 2">G0041</strain>
    </source>
</reference>
<dbReference type="RefSeq" id="WP_123857992.1">
    <property type="nucleotide sequence ID" value="NZ_CP033923.1"/>
</dbReference>
<name>A0AAD0YLL8_CHRNA</name>